<dbReference type="EMBL" id="ML996102">
    <property type="protein sequence ID" value="KAF2739823.1"/>
    <property type="molecule type" value="Genomic_DNA"/>
</dbReference>
<keyword evidence="3" id="KW-1185">Reference proteome</keyword>
<comment type="caution">
    <text evidence="2">The sequence shown here is derived from an EMBL/GenBank/DDBJ whole genome shotgun (WGS) entry which is preliminary data.</text>
</comment>
<protein>
    <submittedName>
        <fullName evidence="2">Uncharacterized protein</fullName>
    </submittedName>
</protein>
<feature type="transmembrane region" description="Helical" evidence="1">
    <location>
        <begin position="309"/>
        <end position="327"/>
    </location>
</feature>
<proteinExistence type="predicted"/>
<gene>
    <name evidence="2" type="ORF">EJ04DRAFT_425947</name>
</gene>
<keyword evidence="1" id="KW-0472">Membrane</keyword>
<sequence>MPAGALALVATVSLRTVIPLRDFLQRYLKREHRFSVSTVSGAESWGYFLEFHIPYYAVRSGPTVLDRRKLGSKPLRTYDELPLKSFSSDGETLYFYQAQTSSLCLGPDEWFWTEYFLVDTYFGSERGLHKYFDDCKYGEGFDPPLGGQGKLTNARYDPREYWLMKVNRRMAQATREWFALVDAFDERMKSYRNTIAGLSGDDVDKTHTKTLGCLIAKIQLFAGCIGGTIDAWRELYETKHPYFTTFGKPEWQVFLDRIDQNVVELSRLRRLLLARQDRFESRLRHYVAFPLLFSTALFSVNFIQPAHPIPWFLATLVMTSLLNYMLASHRIPFRRHLRRRLGGSANLSPV</sequence>
<keyword evidence="1" id="KW-0812">Transmembrane</keyword>
<dbReference type="AlphaFoldDB" id="A0A9P4RAE2"/>
<accession>A0A9P4RAE2</accession>
<evidence type="ECO:0000313" key="3">
    <source>
        <dbReference type="Proteomes" id="UP000799444"/>
    </source>
</evidence>
<reference evidence="2" key="1">
    <citation type="journal article" date="2020" name="Stud. Mycol.">
        <title>101 Dothideomycetes genomes: a test case for predicting lifestyles and emergence of pathogens.</title>
        <authorList>
            <person name="Haridas S."/>
            <person name="Albert R."/>
            <person name="Binder M."/>
            <person name="Bloem J."/>
            <person name="Labutti K."/>
            <person name="Salamov A."/>
            <person name="Andreopoulos B."/>
            <person name="Baker S."/>
            <person name="Barry K."/>
            <person name="Bills G."/>
            <person name="Bluhm B."/>
            <person name="Cannon C."/>
            <person name="Castanera R."/>
            <person name="Culley D."/>
            <person name="Daum C."/>
            <person name="Ezra D."/>
            <person name="Gonzalez J."/>
            <person name="Henrissat B."/>
            <person name="Kuo A."/>
            <person name="Liang C."/>
            <person name="Lipzen A."/>
            <person name="Lutzoni F."/>
            <person name="Magnuson J."/>
            <person name="Mondo S."/>
            <person name="Nolan M."/>
            <person name="Ohm R."/>
            <person name="Pangilinan J."/>
            <person name="Park H.-J."/>
            <person name="Ramirez L."/>
            <person name="Alfaro M."/>
            <person name="Sun H."/>
            <person name="Tritt A."/>
            <person name="Yoshinaga Y."/>
            <person name="Zwiers L.-H."/>
            <person name="Turgeon B."/>
            <person name="Goodwin S."/>
            <person name="Spatafora J."/>
            <person name="Crous P."/>
            <person name="Grigoriev I."/>
        </authorList>
    </citation>
    <scope>NUCLEOTIDE SEQUENCE</scope>
    <source>
        <strain evidence="2">CBS 125425</strain>
    </source>
</reference>
<organism evidence="2 3">
    <name type="scientific">Polyplosphaeria fusca</name>
    <dbReference type="NCBI Taxonomy" id="682080"/>
    <lineage>
        <taxon>Eukaryota</taxon>
        <taxon>Fungi</taxon>
        <taxon>Dikarya</taxon>
        <taxon>Ascomycota</taxon>
        <taxon>Pezizomycotina</taxon>
        <taxon>Dothideomycetes</taxon>
        <taxon>Pleosporomycetidae</taxon>
        <taxon>Pleosporales</taxon>
        <taxon>Tetraplosphaeriaceae</taxon>
        <taxon>Polyplosphaeria</taxon>
    </lineage>
</organism>
<evidence type="ECO:0000256" key="1">
    <source>
        <dbReference type="SAM" id="Phobius"/>
    </source>
</evidence>
<feature type="transmembrane region" description="Helical" evidence="1">
    <location>
        <begin position="285"/>
        <end position="303"/>
    </location>
</feature>
<name>A0A9P4RAE2_9PLEO</name>
<keyword evidence="1" id="KW-1133">Transmembrane helix</keyword>
<dbReference type="Proteomes" id="UP000799444">
    <property type="component" value="Unassembled WGS sequence"/>
</dbReference>
<evidence type="ECO:0000313" key="2">
    <source>
        <dbReference type="EMBL" id="KAF2739823.1"/>
    </source>
</evidence>
<dbReference type="OrthoDB" id="5428055at2759"/>